<reference evidence="4" key="1">
    <citation type="submission" date="2016-06" db="UniProtKB">
        <authorList>
            <consortium name="WormBaseParasite"/>
        </authorList>
    </citation>
    <scope>IDENTIFICATION</scope>
</reference>
<dbReference type="PANTHER" id="PTHR23020">
    <property type="entry name" value="UNCHARACTERIZED NUCLEAR HORMONE RECEPTOR-RELATED"/>
    <property type="match status" value="1"/>
</dbReference>
<proteinExistence type="predicted"/>
<dbReference type="EMBL" id="UYWY01020082">
    <property type="protein sequence ID" value="VDM40442.1"/>
    <property type="molecule type" value="Genomic_DNA"/>
</dbReference>
<reference evidence="2 3" key="2">
    <citation type="submission" date="2018-11" db="EMBL/GenBank/DDBJ databases">
        <authorList>
            <consortium name="Pathogen Informatics"/>
        </authorList>
    </citation>
    <scope>NUCLEOTIDE SEQUENCE [LARGE SCALE GENOMIC DNA]</scope>
</reference>
<evidence type="ECO:0000313" key="3">
    <source>
        <dbReference type="Proteomes" id="UP000050794"/>
    </source>
</evidence>
<sequence length="437" mass="50688">MKSEDVHESEENAQNRMFVAGTSLRWTWLQEKIRASLKTTAKFGQNFVYERIGIGQGYMSLIERVHPNWTEADERLPQTFIVKIPSTEPSRRAVASAKERSNYFSGTDYDTFFVELERTVQHYHHTEISFYEMVKTNHLRLKIPKAYLLQRPDSENSQGVIIMEDIGEDSTVFATYDNLTPEDMYQIMDELAELHRFCMECTEWTTLRGLSLASSIRHHDQRQVMLAMFKAMQHLDEQTLTPLIDQIISTHWDNLCNNSQVFENLHRIVGLPPVLVHGDLRSTNVIWKRHNKRNTLAAIIDWQMAHSGCAVEDIARILICSLSSSDRRRHWRDVVAYYYNKLEEKIGRKLPFPLNKIERSFILIYPIALITTASSFGPGMREEIEANHPERRDELLEIMRDKALGIAEDVIHFVSMNPYLGDQTVMAKTLIVGQKSL</sequence>
<dbReference type="WBParaSite" id="TCNE_0000912601-mRNA-1">
    <property type="protein sequence ID" value="TCNE_0000912601-mRNA-1"/>
    <property type="gene ID" value="TCNE_0000912601"/>
</dbReference>
<gene>
    <name evidence="2" type="ORF">TCNE_LOCUS9121</name>
</gene>
<dbReference type="InterPro" id="IPR011009">
    <property type="entry name" value="Kinase-like_dom_sf"/>
</dbReference>
<keyword evidence="3" id="KW-1185">Reference proteome</keyword>
<protein>
    <submittedName>
        <fullName evidence="4">CHK domain-containing protein</fullName>
    </submittedName>
</protein>
<dbReference type="Pfam" id="PF07914">
    <property type="entry name" value="DUF1679"/>
    <property type="match status" value="1"/>
</dbReference>
<accession>A0A183UKV6</accession>
<dbReference type="InterPro" id="IPR015897">
    <property type="entry name" value="CHK_kinase-like"/>
</dbReference>
<dbReference type="AlphaFoldDB" id="A0A183UKV6"/>
<evidence type="ECO:0000313" key="2">
    <source>
        <dbReference type="EMBL" id="VDM40442.1"/>
    </source>
</evidence>
<name>A0A183UKV6_TOXCA</name>
<evidence type="ECO:0000259" key="1">
    <source>
        <dbReference type="SMART" id="SM00587"/>
    </source>
</evidence>
<dbReference type="InterPro" id="IPR012877">
    <property type="entry name" value="Dhs-27"/>
</dbReference>
<organism evidence="3 4">
    <name type="scientific">Toxocara canis</name>
    <name type="common">Canine roundworm</name>
    <dbReference type="NCBI Taxonomy" id="6265"/>
    <lineage>
        <taxon>Eukaryota</taxon>
        <taxon>Metazoa</taxon>
        <taxon>Ecdysozoa</taxon>
        <taxon>Nematoda</taxon>
        <taxon>Chromadorea</taxon>
        <taxon>Rhabditida</taxon>
        <taxon>Spirurina</taxon>
        <taxon>Ascaridomorpha</taxon>
        <taxon>Ascaridoidea</taxon>
        <taxon>Toxocaridae</taxon>
        <taxon>Toxocara</taxon>
    </lineage>
</organism>
<dbReference type="PANTHER" id="PTHR23020:SF41">
    <property type="entry name" value="AMINOGLYCOSIDE PHOSPHOTRANSFERASE DOMAIN-CONTAINING PROTEIN"/>
    <property type="match status" value="1"/>
</dbReference>
<evidence type="ECO:0000313" key="4">
    <source>
        <dbReference type="WBParaSite" id="TCNE_0000912601-mRNA-1"/>
    </source>
</evidence>
<feature type="domain" description="CHK kinase-like" evidence="1">
    <location>
        <begin position="161"/>
        <end position="348"/>
    </location>
</feature>
<dbReference type="InterPro" id="IPR052961">
    <property type="entry name" value="Oxido-Kinase-like_Enzymes"/>
</dbReference>
<dbReference type="Gene3D" id="3.90.1200.10">
    <property type="match status" value="1"/>
</dbReference>
<dbReference type="Proteomes" id="UP000050794">
    <property type="component" value="Unassembled WGS sequence"/>
</dbReference>
<dbReference type="SUPFAM" id="SSF56112">
    <property type="entry name" value="Protein kinase-like (PK-like)"/>
    <property type="match status" value="1"/>
</dbReference>
<dbReference type="SMART" id="SM00587">
    <property type="entry name" value="CHK"/>
    <property type="match status" value="1"/>
</dbReference>